<dbReference type="OrthoDB" id="5918880at2"/>
<dbReference type="AlphaFoldDB" id="A0A6N8DL09"/>
<dbReference type="RefSeq" id="WP_155445782.1">
    <property type="nucleotide sequence ID" value="NZ_JAOQNR010000006.1"/>
</dbReference>
<organism evidence="1 2">
    <name type="scientific">Rhodoblastus acidophilus</name>
    <name type="common">Rhodopseudomonas acidophila</name>
    <dbReference type="NCBI Taxonomy" id="1074"/>
    <lineage>
        <taxon>Bacteria</taxon>
        <taxon>Pseudomonadati</taxon>
        <taxon>Pseudomonadota</taxon>
        <taxon>Alphaproteobacteria</taxon>
        <taxon>Hyphomicrobiales</taxon>
        <taxon>Rhodoblastaceae</taxon>
        <taxon>Rhodoblastus</taxon>
    </lineage>
</organism>
<dbReference type="Proteomes" id="UP000439113">
    <property type="component" value="Unassembled WGS sequence"/>
</dbReference>
<protein>
    <submittedName>
        <fullName evidence="1">DUF2478 domain-containing protein</fullName>
    </submittedName>
</protein>
<dbReference type="Pfam" id="PF10649">
    <property type="entry name" value="DUF2478"/>
    <property type="match status" value="1"/>
</dbReference>
<accession>A0A6N8DL09</accession>
<proteinExistence type="predicted"/>
<evidence type="ECO:0000313" key="1">
    <source>
        <dbReference type="EMBL" id="MTV31087.1"/>
    </source>
</evidence>
<dbReference type="EMBL" id="WNKS01000006">
    <property type="protein sequence ID" value="MTV31087.1"/>
    <property type="molecule type" value="Genomic_DNA"/>
</dbReference>
<sequence>MTSRAAIAAICGAHSAEKRLLLHDFIKRRRREGLRLAGVIEARDPGAGACGALSLIDLATGARISISQKLGPGSTACNLDPGGVADACAAAQRAIAAGADLVALSKFGKLEADGGGLRDAFASAGESGLPVITTLHPSLREDFFRFAGDLAEAIAPEPQALDAWWSELFAQSRAA</sequence>
<reference evidence="1 2" key="1">
    <citation type="submission" date="2019-11" db="EMBL/GenBank/DDBJ databases">
        <title>Whole-genome sequence of a Rhodoblastus acidophilus DSM 142.</title>
        <authorList>
            <person name="Kyndt J.A."/>
            <person name="Meyer T.E."/>
        </authorList>
    </citation>
    <scope>NUCLEOTIDE SEQUENCE [LARGE SCALE GENOMIC DNA]</scope>
    <source>
        <strain evidence="1 2">DSM 142</strain>
    </source>
</reference>
<name>A0A6N8DL09_RHOAC</name>
<gene>
    <name evidence="1" type="ORF">GJ654_08780</name>
</gene>
<evidence type="ECO:0000313" key="2">
    <source>
        <dbReference type="Proteomes" id="UP000439113"/>
    </source>
</evidence>
<comment type="caution">
    <text evidence="1">The sequence shown here is derived from an EMBL/GenBank/DDBJ whole genome shotgun (WGS) entry which is preliminary data.</text>
</comment>
<dbReference type="InterPro" id="IPR018912">
    <property type="entry name" value="DUF2478"/>
</dbReference>